<dbReference type="EnsemblPlants" id="MELO3C030890.2.1">
    <property type="protein sequence ID" value="MELO3C030890.2.1"/>
    <property type="gene ID" value="MELO3C030890.2"/>
</dbReference>
<accession>A0A9I9EA01</accession>
<name>A0A9I9EA01_CUCME</name>
<reference evidence="2" key="1">
    <citation type="submission" date="2023-03" db="UniProtKB">
        <authorList>
            <consortium name="EnsemblPlants"/>
        </authorList>
    </citation>
    <scope>IDENTIFICATION</scope>
</reference>
<organism evidence="2">
    <name type="scientific">Cucumis melo</name>
    <name type="common">Muskmelon</name>
    <dbReference type="NCBI Taxonomy" id="3656"/>
    <lineage>
        <taxon>Eukaryota</taxon>
        <taxon>Viridiplantae</taxon>
        <taxon>Streptophyta</taxon>
        <taxon>Embryophyta</taxon>
        <taxon>Tracheophyta</taxon>
        <taxon>Spermatophyta</taxon>
        <taxon>Magnoliopsida</taxon>
        <taxon>eudicotyledons</taxon>
        <taxon>Gunneridae</taxon>
        <taxon>Pentapetalae</taxon>
        <taxon>rosids</taxon>
        <taxon>fabids</taxon>
        <taxon>Cucurbitales</taxon>
        <taxon>Cucurbitaceae</taxon>
        <taxon>Benincaseae</taxon>
        <taxon>Cucumis</taxon>
    </lineage>
</organism>
<dbReference type="AlphaFoldDB" id="A0A9I9EA01"/>
<proteinExistence type="predicted"/>
<feature type="compositionally biased region" description="Basic residues" evidence="1">
    <location>
        <begin position="89"/>
        <end position="101"/>
    </location>
</feature>
<feature type="region of interest" description="Disordered" evidence="1">
    <location>
        <begin position="80"/>
        <end position="101"/>
    </location>
</feature>
<evidence type="ECO:0000256" key="1">
    <source>
        <dbReference type="SAM" id="MobiDB-lite"/>
    </source>
</evidence>
<dbReference type="Gramene" id="MELO3C030890.2.1">
    <property type="protein sequence ID" value="MELO3C030890.2.1"/>
    <property type="gene ID" value="MELO3C030890.2"/>
</dbReference>
<protein>
    <submittedName>
        <fullName evidence="2">Uncharacterized protein</fullName>
    </submittedName>
</protein>
<evidence type="ECO:0000313" key="2">
    <source>
        <dbReference type="EnsemblPlants" id="MELO3C030890.2.1"/>
    </source>
</evidence>
<sequence>MLVGFRPPLKFQQLDGRGLRILKALNEINLDLEAAGVVILSRSFGRFRRPFNLIFSGSVMSVKQKKGLQIIPFNKQYDSSKVTNEEQIKKKRKHRPSTPSG</sequence>